<dbReference type="STRING" id="1884432.SAMN05518683_11333"/>
<evidence type="ECO:0000256" key="1">
    <source>
        <dbReference type="ARBA" id="ARBA00004651"/>
    </source>
</evidence>
<dbReference type="RefSeq" id="WP_093337741.1">
    <property type="nucleotide sequence ID" value="NZ_FOXD01000013.1"/>
</dbReference>
<dbReference type="GO" id="GO:0006605">
    <property type="term" value="P:protein targeting"/>
    <property type="evidence" value="ECO:0007669"/>
    <property type="project" value="UniProtKB-UniRule"/>
</dbReference>
<evidence type="ECO:0000256" key="3">
    <source>
        <dbReference type="ARBA" id="ARBA00022475"/>
    </source>
</evidence>
<dbReference type="PANTHER" id="PTHR30081">
    <property type="entry name" value="PROTEIN-EXPORT MEMBRANE PROTEIN SEC"/>
    <property type="match status" value="1"/>
</dbReference>
<dbReference type="Proteomes" id="UP000198892">
    <property type="component" value="Unassembled WGS sequence"/>
</dbReference>
<dbReference type="InterPro" id="IPR022645">
    <property type="entry name" value="SecD/SecF_bac"/>
</dbReference>
<feature type="domain" description="Protein translocase subunit SecDF P1" evidence="11">
    <location>
        <begin position="63"/>
        <end position="122"/>
    </location>
</feature>
<comment type="similarity">
    <text evidence="9">Belongs to the SecD/SecF family. SecD subfamily.</text>
</comment>
<dbReference type="PRINTS" id="PR01755">
    <property type="entry name" value="SECFTRNLCASE"/>
</dbReference>
<feature type="transmembrane region" description="Helical" evidence="9">
    <location>
        <begin position="261"/>
        <end position="278"/>
    </location>
</feature>
<reference evidence="13" key="1">
    <citation type="submission" date="2016-10" db="EMBL/GenBank/DDBJ databases">
        <authorList>
            <person name="Varghese N."/>
            <person name="Submissions S."/>
        </authorList>
    </citation>
    <scope>NUCLEOTIDE SEQUENCE [LARGE SCALE GENOMIC DNA]</scope>
    <source>
        <strain evidence="13">S7</strain>
    </source>
</reference>
<evidence type="ECO:0000256" key="6">
    <source>
        <dbReference type="ARBA" id="ARBA00022989"/>
    </source>
</evidence>
<comment type="subunit">
    <text evidence="9">Forms a complex with SecF. Part of the essential Sec protein translocation apparatus which comprises SecA, SecYEG and auxiliary proteins SecDF. Other proteins may also be involved.</text>
</comment>
<keyword evidence="2 9" id="KW-0813">Transport</keyword>
<dbReference type="InterPro" id="IPR022813">
    <property type="entry name" value="SecD/SecF_arch_bac"/>
</dbReference>
<dbReference type="InterPro" id="IPR048631">
    <property type="entry name" value="SecD_1st"/>
</dbReference>
<dbReference type="Pfam" id="PF02355">
    <property type="entry name" value="SecD_SecF_C"/>
    <property type="match status" value="1"/>
</dbReference>
<dbReference type="NCBIfam" id="TIGR01129">
    <property type="entry name" value="secD"/>
    <property type="match status" value="1"/>
</dbReference>
<keyword evidence="13" id="KW-1185">Reference proteome</keyword>
<dbReference type="OrthoDB" id="9805019at2"/>
<keyword evidence="6 9" id="KW-1133">Transmembrane helix</keyword>
<dbReference type="AlphaFoldDB" id="A0A1I5UF37"/>
<dbReference type="Pfam" id="PF21760">
    <property type="entry name" value="SecD_1st"/>
    <property type="match status" value="1"/>
</dbReference>
<dbReference type="GO" id="GO:0015450">
    <property type="term" value="F:protein-transporting ATPase activity"/>
    <property type="evidence" value="ECO:0007669"/>
    <property type="project" value="InterPro"/>
</dbReference>
<dbReference type="SUPFAM" id="SSF82866">
    <property type="entry name" value="Multidrug efflux transporter AcrB transmembrane domain"/>
    <property type="match status" value="1"/>
</dbReference>
<evidence type="ECO:0000256" key="8">
    <source>
        <dbReference type="ARBA" id="ARBA00023136"/>
    </source>
</evidence>
<keyword evidence="8 9" id="KW-0472">Membrane</keyword>
<name>A0A1I5UF37_9BACI</name>
<keyword evidence="7 9" id="KW-0811">Translocation</keyword>
<dbReference type="Gene3D" id="1.20.1640.10">
    <property type="entry name" value="Multidrug efflux transporter AcrB transmembrane domain"/>
    <property type="match status" value="1"/>
</dbReference>
<evidence type="ECO:0000256" key="5">
    <source>
        <dbReference type="ARBA" id="ARBA00022927"/>
    </source>
</evidence>
<evidence type="ECO:0000313" key="12">
    <source>
        <dbReference type="EMBL" id="SFP93647.1"/>
    </source>
</evidence>
<evidence type="ECO:0000256" key="7">
    <source>
        <dbReference type="ARBA" id="ARBA00023010"/>
    </source>
</evidence>
<evidence type="ECO:0000256" key="9">
    <source>
        <dbReference type="HAMAP-Rule" id="MF_01463"/>
    </source>
</evidence>
<keyword evidence="3 9" id="KW-1003">Cell membrane</keyword>
<dbReference type="EMBL" id="FOXD01000013">
    <property type="protein sequence ID" value="SFP93647.1"/>
    <property type="molecule type" value="Genomic_DNA"/>
</dbReference>
<dbReference type="InterPro" id="IPR048634">
    <property type="entry name" value="SecD_SecF_C"/>
</dbReference>
<accession>A0A1I5UF37</accession>
<dbReference type="GO" id="GO:0005886">
    <property type="term" value="C:plasma membrane"/>
    <property type="evidence" value="ECO:0007669"/>
    <property type="project" value="UniProtKB-SubCell"/>
</dbReference>
<dbReference type="InterPro" id="IPR005791">
    <property type="entry name" value="SecD"/>
</dbReference>
<dbReference type="InterPro" id="IPR022646">
    <property type="entry name" value="SecD/SecF_CS"/>
</dbReference>
<feature type="domain" description="Protein export membrane protein SecD/SecF C-terminal" evidence="10">
    <location>
        <begin position="240"/>
        <end position="408"/>
    </location>
</feature>
<feature type="transmembrane region" description="Helical" evidence="9">
    <location>
        <begin position="311"/>
        <end position="330"/>
    </location>
</feature>
<dbReference type="PANTHER" id="PTHR30081:SF1">
    <property type="entry name" value="PROTEIN TRANSLOCASE SUBUNIT SECD"/>
    <property type="match status" value="1"/>
</dbReference>
<dbReference type="NCBIfam" id="TIGR00916">
    <property type="entry name" value="2A0604s01"/>
    <property type="match status" value="1"/>
</dbReference>
<dbReference type="Pfam" id="PF07549">
    <property type="entry name" value="Sec_GG"/>
    <property type="match status" value="1"/>
</dbReference>
<feature type="transmembrane region" description="Helical" evidence="9">
    <location>
        <begin position="385"/>
        <end position="412"/>
    </location>
</feature>
<dbReference type="GO" id="GO:0043952">
    <property type="term" value="P:protein transport by the Sec complex"/>
    <property type="evidence" value="ECO:0007669"/>
    <property type="project" value="UniProtKB-UniRule"/>
</dbReference>
<protein>
    <recommendedName>
        <fullName evidence="9">Protein translocase subunit SecD</fullName>
    </recommendedName>
</protein>
<dbReference type="Gene3D" id="3.30.70.3220">
    <property type="match status" value="1"/>
</dbReference>
<comment type="caution">
    <text evidence="9">Lacks conserved residue(s) required for the propagation of feature annotation.</text>
</comment>
<evidence type="ECO:0000256" key="2">
    <source>
        <dbReference type="ARBA" id="ARBA00022448"/>
    </source>
</evidence>
<evidence type="ECO:0000313" key="13">
    <source>
        <dbReference type="Proteomes" id="UP000198892"/>
    </source>
</evidence>
<feature type="transmembrane region" description="Helical" evidence="9">
    <location>
        <begin position="285"/>
        <end position="305"/>
    </location>
</feature>
<comment type="function">
    <text evidence="9">Part of the Sec protein translocase complex. Interacts with the SecYEG preprotein conducting channel. SecDF uses the proton motive force (PMF) to complete protein translocation after the ATP-dependent function of SecA.</text>
</comment>
<dbReference type="InterPro" id="IPR055344">
    <property type="entry name" value="SecD_SecF_C_bact"/>
</dbReference>
<gene>
    <name evidence="9" type="primary">secD</name>
    <name evidence="12" type="ORF">SAMN05518683_11333</name>
</gene>
<sequence>MIKKWRIVTFFVIILGLAGVISQTVMGTAKGINLGLDLQGGFEVLYEVSPAEEGEEEITDETMQATVSALNQRVNVLGVSQPNITIEGENRIRVQLAGVENQQEARELLSTQAELSFRDVDDNVRLTGQALQENGASVGFTQANNPVVTLSLKDSNKFGKVTENIINEYDSPNNRLVIWLDYEKGDSFREEVQKEDPKYLSAPVVDDPLYRQNIQIEGNFDVQEAEFLAEVLNSGSLPVDMEEISSNAVSASLGEQAMDNTIFAGFIGIGLILAYMIAYYRFMGIIAAVTLSAYIYIVLLIFNWMQGVLTLPGIAALILGVGMAVDANIITYERIKEEIKTGKTILSAFKAGSRRSLSTILDANITTILAAGVLFYYGTSSVQGFAVMLIVSILTSFLTAVFGSRLLLGLWVQSRIFNKKPRVFGVKENQIHESQ</sequence>
<proteinExistence type="inferred from homology"/>
<evidence type="ECO:0000256" key="4">
    <source>
        <dbReference type="ARBA" id="ARBA00022692"/>
    </source>
</evidence>
<dbReference type="HAMAP" id="MF_01463_B">
    <property type="entry name" value="SecD_B"/>
    <property type="match status" value="1"/>
</dbReference>
<keyword evidence="5 9" id="KW-0653">Protein transport</keyword>
<feature type="transmembrane region" description="Helical" evidence="9">
    <location>
        <begin position="360"/>
        <end position="379"/>
    </location>
</feature>
<dbReference type="FunFam" id="1.20.1640.10:FF:000004">
    <property type="entry name" value="Protein translocase subunit SecD"/>
    <property type="match status" value="1"/>
</dbReference>
<evidence type="ECO:0000259" key="10">
    <source>
        <dbReference type="Pfam" id="PF02355"/>
    </source>
</evidence>
<comment type="subcellular location">
    <subcellularLocation>
        <location evidence="1 9">Cell membrane</location>
        <topology evidence="1 9">Multi-pass membrane protein</topology>
    </subcellularLocation>
</comment>
<organism evidence="12 13">
    <name type="scientific">Salibacterium halotolerans</name>
    <dbReference type="NCBI Taxonomy" id="1884432"/>
    <lineage>
        <taxon>Bacteria</taxon>
        <taxon>Bacillati</taxon>
        <taxon>Bacillota</taxon>
        <taxon>Bacilli</taxon>
        <taxon>Bacillales</taxon>
        <taxon>Bacillaceae</taxon>
    </lineage>
</organism>
<keyword evidence="4 9" id="KW-0812">Transmembrane</keyword>
<evidence type="ECO:0000259" key="11">
    <source>
        <dbReference type="Pfam" id="PF21760"/>
    </source>
</evidence>
<dbReference type="GO" id="GO:0065002">
    <property type="term" value="P:intracellular protein transmembrane transport"/>
    <property type="evidence" value="ECO:0007669"/>
    <property type="project" value="UniProtKB-UniRule"/>
</dbReference>